<accession>A0A5C8P4U1</accession>
<dbReference type="GO" id="GO:0006508">
    <property type="term" value="P:proteolysis"/>
    <property type="evidence" value="ECO:0007669"/>
    <property type="project" value="UniProtKB-KW"/>
</dbReference>
<keyword evidence="3" id="KW-0378">Hydrolase</keyword>
<dbReference type="InterPro" id="IPR000064">
    <property type="entry name" value="NLP_P60_dom"/>
</dbReference>
<dbReference type="PANTHER" id="PTHR47053">
    <property type="entry name" value="MUREIN DD-ENDOPEPTIDASE MEPH-RELATED"/>
    <property type="match status" value="1"/>
</dbReference>
<dbReference type="AlphaFoldDB" id="A0A5C8P4U1"/>
<dbReference type="PROSITE" id="PS51935">
    <property type="entry name" value="NLPC_P60"/>
    <property type="match status" value="1"/>
</dbReference>
<evidence type="ECO:0000313" key="6">
    <source>
        <dbReference type="EMBL" id="TXL68187.1"/>
    </source>
</evidence>
<dbReference type="InterPro" id="IPR006311">
    <property type="entry name" value="TAT_signal"/>
</dbReference>
<dbReference type="GO" id="GO:0008234">
    <property type="term" value="F:cysteine-type peptidase activity"/>
    <property type="evidence" value="ECO:0007669"/>
    <property type="project" value="UniProtKB-KW"/>
</dbReference>
<name>A0A5C8P4U1_9BURK</name>
<keyword evidence="2" id="KW-0645">Protease</keyword>
<dbReference type="PANTHER" id="PTHR47053:SF1">
    <property type="entry name" value="MUREIN DD-ENDOPEPTIDASE MEPH-RELATED"/>
    <property type="match status" value="1"/>
</dbReference>
<evidence type="ECO:0000256" key="1">
    <source>
        <dbReference type="ARBA" id="ARBA00007074"/>
    </source>
</evidence>
<feature type="domain" description="NlpC/P60" evidence="5">
    <location>
        <begin position="55"/>
        <end position="181"/>
    </location>
</feature>
<gene>
    <name evidence="6" type="ORF">FHP08_00350</name>
</gene>
<evidence type="ECO:0000259" key="5">
    <source>
        <dbReference type="PROSITE" id="PS51935"/>
    </source>
</evidence>
<organism evidence="6 7">
    <name type="scientific">Zeimonas arvi</name>
    <dbReference type="NCBI Taxonomy" id="2498847"/>
    <lineage>
        <taxon>Bacteria</taxon>
        <taxon>Pseudomonadati</taxon>
        <taxon>Pseudomonadota</taxon>
        <taxon>Betaproteobacteria</taxon>
        <taxon>Burkholderiales</taxon>
        <taxon>Burkholderiaceae</taxon>
        <taxon>Zeimonas</taxon>
    </lineage>
</organism>
<dbReference type="InterPro" id="IPR051202">
    <property type="entry name" value="Peptidase_C40"/>
</dbReference>
<evidence type="ECO:0000313" key="7">
    <source>
        <dbReference type="Proteomes" id="UP000321548"/>
    </source>
</evidence>
<dbReference type="EMBL" id="VDUY01000001">
    <property type="protein sequence ID" value="TXL68187.1"/>
    <property type="molecule type" value="Genomic_DNA"/>
</dbReference>
<comment type="similarity">
    <text evidence="1">Belongs to the peptidase C40 family.</text>
</comment>
<dbReference type="PROSITE" id="PS51318">
    <property type="entry name" value="TAT"/>
    <property type="match status" value="1"/>
</dbReference>
<evidence type="ECO:0000256" key="2">
    <source>
        <dbReference type="ARBA" id="ARBA00022670"/>
    </source>
</evidence>
<dbReference type="Gene3D" id="3.90.1720.10">
    <property type="entry name" value="endopeptidase domain like (from Nostoc punctiforme)"/>
    <property type="match status" value="1"/>
</dbReference>
<reference evidence="6 7" key="1">
    <citation type="submission" date="2019-06" db="EMBL/GenBank/DDBJ databases">
        <title>Quisquiliibacterium sp. nov., isolated from a maize field.</title>
        <authorList>
            <person name="Lin S.-Y."/>
            <person name="Tsai C.-F."/>
            <person name="Young C.-C."/>
        </authorList>
    </citation>
    <scope>NUCLEOTIDE SEQUENCE [LARGE SCALE GENOMIC DNA]</scope>
    <source>
        <strain evidence="6 7">CC-CFT501</strain>
    </source>
</reference>
<sequence length="181" mass="19129">MTTETPSVARRRVLASLGGFGAALLSACASGPSYRAAAPTDAWPAPGDSAADGPGNVPDELAREAAFLALSLVDTPYRYGGNTPDGGFDCSGLIVYVFREAAGHPLPRTVRQIAQAGQPVRYRTVRTGDIVLFDTAGRFSHAGIYVGNGRFVHAPSTGGVVRLDGVHARYWRPRFSGVRRV</sequence>
<protein>
    <submittedName>
        <fullName evidence="6">NlpC/P60 family protein</fullName>
    </submittedName>
</protein>
<dbReference type="SUPFAM" id="SSF54001">
    <property type="entry name" value="Cysteine proteinases"/>
    <property type="match status" value="1"/>
</dbReference>
<comment type="caution">
    <text evidence="6">The sequence shown here is derived from an EMBL/GenBank/DDBJ whole genome shotgun (WGS) entry which is preliminary data.</text>
</comment>
<dbReference type="Proteomes" id="UP000321548">
    <property type="component" value="Unassembled WGS sequence"/>
</dbReference>
<proteinExistence type="inferred from homology"/>
<evidence type="ECO:0000256" key="4">
    <source>
        <dbReference type="ARBA" id="ARBA00022807"/>
    </source>
</evidence>
<dbReference type="Pfam" id="PF00877">
    <property type="entry name" value="NLPC_P60"/>
    <property type="match status" value="1"/>
</dbReference>
<evidence type="ECO:0000256" key="3">
    <source>
        <dbReference type="ARBA" id="ARBA00022801"/>
    </source>
</evidence>
<dbReference type="InterPro" id="IPR038765">
    <property type="entry name" value="Papain-like_cys_pep_sf"/>
</dbReference>
<dbReference type="RefSeq" id="WP_147702328.1">
    <property type="nucleotide sequence ID" value="NZ_VDUY01000001.1"/>
</dbReference>
<keyword evidence="7" id="KW-1185">Reference proteome</keyword>
<keyword evidence="4" id="KW-0788">Thiol protease</keyword>
<dbReference type="OrthoDB" id="9807055at2"/>